<evidence type="ECO:0000256" key="5">
    <source>
        <dbReference type="ARBA" id="ARBA00023136"/>
    </source>
</evidence>
<reference evidence="7" key="1">
    <citation type="submission" date="2018-06" db="EMBL/GenBank/DDBJ databases">
        <authorList>
            <person name="Zhirakovskaya E."/>
        </authorList>
    </citation>
    <scope>NUCLEOTIDE SEQUENCE</scope>
</reference>
<accession>A0A3B0TDA4</accession>
<keyword evidence="2" id="KW-1003">Cell membrane</keyword>
<dbReference type="PANTHER" id="PTHR33452">
    <property type="entry name" value="OXIDOREDUCTASE CATD-RELATED"/>
    <property type="match status" value="1"/>
</dbReference>
<evidence type="ECO:0000313" key="7">
    <source>
        <dbReference type="EMBL" id="VAW14870.1"/>
    </source>
</evidence>
<keyword evidence="4 6" id="KW-1133">Transmembrane helix</keyword>
<protein>
    <recommendedName>
        <fullName evidence="8">DoxX family protein</fullName>
    </recommendedName>
</protein>
<dbReference type="InterPro" id="IPR051907">
    <property type="entry name" value="DoxX-like_oxidoreductase"/>
</dbReference>
<feature type="transmembrane region" description="Helical" evidence="6">
    <location>
        <begin position="25"/>
        <end position="44"/>
    </location>
</feature>
<dbReference type="InterPro" id="IPR032808">
    <property type="entry name" value="DoxX"/>
</dbReference>
<dbReference type="Pfam" id="PF07681">
    <property type="entry name" value="DoxX"/>
    <property type="match status" value="1"/>
</dbReference>
<evidence type="ECO:0000256" key="1">
    <source>
        <dbReference type="ARBA" id="ARBA00004651"/>
    </source>
</evidence>
<gene>
    <name evidence="7" type="ORF">MNBD_ALPHA09-1365</name>
</gene>
<evidence type="ECO:0000256" key="6">
    <source>
        <dbReference type="SAM" id="Phobius"/>
    </source>
</evidence>
<feature type="transmembrane region" description="Helical" evidence="6">
    <location>
        <begin position="160"/>
        <end position="182"/>
    </location>
</feature>
<dbReference type="GO" id="GO:0005886">
    <property type="term" value="C:plasma membrane"/>
    <property type="evidence" value="ECO:0007669"/>
    <property type="project" value="UniProtKB-SubCell"/>
</dbReference>
<evidence type="ECO:0000256" key="2">
    <source>
        <dbReference type="ARBA" id="ARBA00022475"/>
    </source>
</evidence>
<keyword evidence="3 6" id="KW-0812">Transmembrane</keyword>
<feature type="transmembrane region" description="Helical" evidence="6">
    <location>
        <begin position="101"/>
        <end position="126"/>
    </location>
</feature>
<keyword evidence="5 6" id="KW-0472">Membrane</keyword>
<dbReference type="PANTHER" id="PTHR33452:SF1">
    <property type="entry name" value="INNER MEMBRANE PROTEIN YPHA-RELATED"/>
    <property type="match status" value="1"/>
</dbReference>
<organism evidence="7">
    <name type="scientific">hydrothermal vent metagenome</name>
    <dbReference type="NCBI Taxonomy" id="652676"/>
    <lineage>
        <taxon>unclassified sequences</taxon>
        <taxon>metagenomes</taxon>
        <taxon>ecological metagenomes</taxon>
    </lineage>
</organism>
<dbReference type="EMBL" id="UOEM01000080">
    <property type="protein sequence ID" value="VAW14870.1"/>
    <property type="molecule type" value="Genomic_DNA"/>
</dbReference>
<evidence type="ECO:0008006" key="8">
    <source>
        <dbReference type="Google" id="ProtNLM"/>
    </source>
</evidence>
<evidence type="ECO:0000256" key="4">
    <source>
        <dbReference type="ARBA" id="ARBA00022989"/>
    </source>
</evidence>
<comment type="subcellular location">
    <subcellularLocation>
        <location evidence="1">Cell membrane</location>
        <topology evidence="1">Multi-pass membrane protein</topology>
    </subcellularLocation>
</comment>
<sequence>MALIQTITTVHACVFSGLERLLNGWFLGLAARFVFAGVLLLYFLGSFFTKVGTGVAGFFSVQDGAYFQILPTVMERFEYSTANIPFIPYDLIVFSGTYAEFLLPILIVVGLFTRLAALGMIVFVLVQTYVDIAFHGADEKTTGALFDRFSDAVISDQRTLWVFVLLYLTIKGAGAISLDGLLSRRARSAA</sequence>
<proteinExistence type="predicted"/>
<evidence type="ECO:0000256" key="3">
    <source>
        <dbReference type="ARBA" id="ARBA00022692"/>
    </source>
</evidence>
<dbReference type="AlphaFoldDB" id="A0A3B0TDA4"/>
<name>A0A3B0TDA4_9ZZZZ</name>